<sequence>MTAAGQPKYTESCTRLSNPFWASKLWVDSCQDLPLPPRIGQTSRMTTIMPRGYRSTTEHYFDEEQTEAIVRTTAYHRRDYCLSVIWFSPREHVDIRLSIATPFQRTSNVGVGSLDRLPLELLFDTGLRKPKPTEVI</sequence>
<dbReference type="EMBL" id="CP060775">
    <property type="protein sequence ID" value="QQK43174.1"/>
    <property type="molecule type" value="Genomic_DNA"/>
</dbReference>
<dbReference type="AlphaFoldDB" id="A0A7T7BKJ9"/>
<evidence type="ECO:0000313" key="2">
    <source>
        <dbReference type="Proteomes" id="UP000595662"/>
    </source>
</evidence>
<name>A0A7T7BKJ9_PENDI</name>
<accession>A0A7T7BKJ9</accession>
<gene>
    <name evidence="1" type="ORF">Pdw03_7075</name>
</gene>
<evidence type="ECO:0000313" key="1">
    <source>
        <dbReference type="EMBL" id="QQK43174.1"/>
    </source>
</evidence>
<proteinExistence type="predicted"/>
<dbReference type="Proteomes" id="UP000595662">
    <property type="component" value="Chromosome 2"/>
</dbReference>
<dbReference type="GeneID" id="90952933"/>
<reference evidence="1 2" key="1">
    <citation type="submission" date="2020-08" db="EMBL/GenBank/DDBJ databases">
        <title>The completed genome sequence of the pathogenic ascomycete fungus Penicillium digitatum.</title>
        <authorList>
            <person name="Wang M."/>
        </authorList>
    </citation>
    <scope>NUCLEOTIDE SEQUENCE [LARGE SCALE GENOMIC DNA]</scope>
    <source>
        <strain evidence="1 2">PdW03</strain>
    </source>
</reference>
<dbReference type="VEuPathDB" id="FungiDB:PDIP_52720"/>
<organism evidence="1 2">
    <name type="scientific">Penicillium digitatum</name>
    <name type="common">Green mold</name>
    <dbReference type="NCBI Taxonomy" id="36651"/>
    <lineage>
        <taxon>Eukaryota</taxon>
        <taxon>Fungi</taxon>
        <taxon>Dikarya</taxon>
        <taxon>Ascomycota</taxon>
        <taxon>Pezizomycotina</taxon>
        <taxon>Eurotiomycetes</taxon>
        <taxon>Eurotiomycetidae</taxon>
        <taxon>Eurotiales</taxon>
        <taxon>Aspergillaceae</taxon>
        <taxon>Penicillium</taxon>
    </lineage>
</organism>
<protein>
    <submittedName>
        <fullName evidence="1">Cyclin f-box</fullName>
    </submittedName>
</protein>
<dbReference type="RefSeq" id="XP_065956632.1">
    <property type="nucleotide sequence ID" value="XM_066101549.1"/>
</dbReference>